<reference evidence="2" key="2">
    <citation type="submission" date="2015-01" db="EMBL/GenBank/DDBJ databases">
        <title>Evolutionary Origins and Diversification of the Mycorrhizal Mutualists.</title>
        <authorList>
            <consortium name="DOE Joint Genome Institute"/>
            <consortium name="Mycorrhizal Genomics Consortium"/>
            <person name="Kohler A."/>
            <person name="Kuo A."/>
            <person name="Nagy L.G."/>
            <person name="Floudas D."/>
            <person name="Copeland A."/>
            <person name="Barry K.W."/>
            <person name="Cichocki N."/>
            <person name="Veneault-Fourrey C."/>
            <person name="LaButti K."/>
            <person name="Lindquist E.A."/>
            <person name="Lipzen A."/>
            <person name="Lundell T."/>
            <person name="Morin E."/>
            <person name="Murat C."/>
            <person name="Riley R."/>
            <person name="Ohm R."/>
            <person name="Sun H."/>
            <person name="Tunlid A."/>
            <person name="Henrissat B."/>
            <person name="Grigoriev I.V."/>
            <person name="Hibbett D.S."/>
            <person name="Martin F."/>
        </authorList>
    </citation>
    <scope>NUCLEOTIDE SEQUENCE [LARGE SCALE GENOMIC DNA]</scope>
    <source>
        <strain evidence="2">h7</strain>
    </source>
</reference>
<dbReference type="EMBL" id="KN831792">
    <property type="protein sequence ID" value="KIM38148.1"/>
    <property type="molecule type" value="Genomic_DNA"/>
</dbReference>
<dbReference type="Proteomes" id="UP000053424">
    <property type="component" value="Unassembled WGS sequence"/>
</dbReference>
<reference evidence="1 2" key="1">
    <citation type="submission" date="2014-04" db="EMBL/GenBank/DDBJ databases">
        <authorList>
            <consortium name="DOE Joint Genome Institute"/>
            <person name="Kuo A."/>
            <person name="Gay G."/>
            <person name="Dore J."/>
            <person name="Kohler A."/>
            <person name="Nagy L.G."/>
            <person name="Floudas D."/>
            <person name="Copeland A."/>
            <person name="Barry K.W."/>
            <person name="Cichocki N."/>
            <person name="Veneault-Fourrey C."/>
            <person name="LaButti K."/>
            <person name="Lindquist E.A."/>
            <person name="Lipzen A."/>
            <person name="Lundell T."/>
            <person name="Morin E."/>
            <person name="Murat C."/>
            <person name="Sun H."/>
            <person name="Tunlid A."/>
            <person name="Henrissat B."/>
            <person name="Grigoriev I.V."/>
            <person name="Hibbett D.S."/>
            <person name="Martin F."/>
            <person name="Nordberg H.P."/>
            <person name="Cantor M.N."/>
            <person name="Hua S.X."/>
        </authorList>
    </citation>
    <scope>NUCLEOTIDE SEQUENCE [LARGE SCALE GENOMIC DNA]</scope>
    <source>
        <strain evidence="2">h7</strain>
    </source>
</reference>
<proteinExistence type="predicted"/>
<keyword evidence="2" id="KW-1185">Reference proteome</keyword>
<name>A0A0C2XK80_HEBCY</name>
<dbReference type="HOGENOM" id="CLU_774007_0_0_1"/>
<evidence type="ECO:0000313" key="1">
    <source>
        <dbReference type="EMBL" id="KIM38148.1"/>
    </source>
</evidence>
<evidence type="ECO:0000313" key="2">
    <source>
        <dbReference type="Proteomes" id="UP000053424"/>
    </source>
</evidence>
<protein>
    <submittedName>
        <fullName evidence="1">Uncharacterized protein</fullName>
    </submittedName>
</protein>
<dbReference type="STRING" id="686832.A0A0C2XK80"/>
<accession>A0A0C2XK80</accession>
<sequence length="358" mass="40723">MLILDLPNEIQSEIFTFAHRDNGTLLLPVEVILSHVCSEWRDIVINLPILWTAFKFEAHRRTSVPFDKLEEYLSRSKTQLLELYFDIYFPNISLANQYFTLLDIVIAQAYRWRRFTLFTDLKGRPIGIVEGLHRLNGLRQLNAPNLEYFAMCLAGVDWDAPDPGHINPSVLIGGAPRLSVIRIDTASHLHSLPPLSNMNTLTIQDPPFLKEYLCSFHTFRSILMVPTLTYLSIEPRLMVYPPSFGDLETLPPIVMPSLRTLRITRCDSILFILWLLHAPLLETLMLHRLETRPLSSGLRISTTSRPLPCSTAMAPPGHFTPATCIWSTLFSTNLPCAQNTSSYRALTAHRQSKGIPVY</sequence>
<dbReference type="AlphaFoldDB" id="A0A0C2XK80"/>
<dbReference type="OrthoDB" id="3266451at2759"/>
<organism evidence="1 2">
    <name type="scientific">Hebeloma cylindrosporum</name>
    <dbReference type="NCBI Taxonomy" id="76867"/>
    <lineage>
        <taxon>Eukaryota</taxon>
        <taxon>Fungi</taxon>
        <taxon>Dikarya</taxon>
        <taxon>Basidiomycota</taxon>
        <taxon>Agaricomycotina</taxon>
        <taxon>Agaricomycetes</taxon>
        <taxon>Agaricomycetidae</taxon>
        <taxon>Agaricales</taxon>
        <taxon>Agaricineae</taxon>
        <taxon>Hymenogastraceae</taxon>
        <taxon>Hebeloma</taxon>
    </lineage>
</organism>
<gene>
    <name evidence="1" type="ORF">M413DRAFT_246947</name>
</gene>